<proteinExistence type="predicted"/>
<organism evidence="2 3">
    <name type="scientific">Bradyrhizobium manausense</name>
    <dbReference type="NCBI Taxonomy" id="989370"/>
    <lineage>
        <taxon>Bacteria</taxon>
        <taxon>Pseudomonadati</taxon>
        <taxon>Pseudomonadota</taxon>
        <taxon>Alphaproteobacteria</taxon>
        <taxon>Hyphomicrobiales</taxon>
        <taxon>Nitrobacteraceae</taxon>
        <taxon>Bradyrhizobium</taxon>
    </lineage>
</organism>
<name>A0A0R3D725_9BRAD</name>
<dbReference type="GO" id="GO:0016747">
    <property type="term" value="F:acyltransferase activity, transferring groups other than amino-acyl groups"/>
    <property type="evidence" value="ECO:0007669"/>
    <property type="project" value="InterPro"/>
</dbReference>
<evidence type="ECO:0000313" key="3">
    <source>
        <dbReference type="Proteomes" id="UP000051936"/>
    </source>
</evidence>
<gene>
    <name evidence="2" type="ORF">AOQ71_35190</name>
</gene>
<evidence type="ECO:0000313" key="2">
    <source>
        <dbReference type="EMBL" id="KRQ02463.1"/>
    </source>
</evidence>
<evidence type="ECO:0000259" key="1">
    <source>
        <dbReference type="PROSITE" id="PS51186"/>
    </source>
</evidence>
<comment type="caution">
    <text evidence="2">The sequence shown here is derived from an EMBL/GenBank/DDBJ whole genome shotgun (WGS) entry which is preliminary data.</text>
</comment>
<accession>A0A0R3D725</accession>
<dbReference type="AlphaFoldDB" id="A0A0R3D725"/>
<dbReference type="SUPFAM" id="SSF55729">
    <property type="entry name" value="Acyl-CoA N-acyltransferases (Nat)"/>
    <property type="match status" value="1"/>
</dbReference>
<protein>
    <recommendedName>
        <fullName evidence="1">N-acetyltransferase domain-containing protein</fullName>
    </recommendedName>
</protein>
<dbReference type="Pfam" id="PF13508">
    <property type="entry name" value="Acetyltransf_7"/>
    <property type="match status" value="1"/>
</dbReference>
<sequence length="191" mass="20712">MQSLIEGRLESGGGAMNVYGIRAARLDEQRELTRLCVRATMHAGHDEAFIDRVMPALTITVPLINSGHVQVAEDAGKAIGVVWALPGLQGIALLHGLYVDPPCWKRGIGRALFEAAVTSTLGMKAGALMINAEPSAEGFYTRMGAIRIGEGPFYFSPETILPQLLYIIPRDREPASTKRQGNVHFGTWKKG</sequence>
<dbReference type="Proteomes" id="UP000051936">
    <property type="component" value="Unassembled WGS sequence"/>
</dbReference>
<dbReference type="PROSITE" id="PS51186">
    <property type="entry name" value="GNAT"/>
    <property type="match status" value="1"/>
</dbReference>
<dbReference type="InterPro" id="IPR000182">
    <property type="entry name" value="GNAT_dom"/>
</dbReference>
<keyword evidence="3" id="KW-1185">Reference proteome</keyword>
<dbReference type="STRING" id="989370.AOQ71_35190"/>
<dbReference type="InterPro" id="IPR016181">
    <property type="entry name" value="Acyl_CoA_acyltransferase"/>
</dbReference>
<dbReference type="EMBL" id="LJYG01000110">
    <property type="protein sequence ID" value="KRQ02463.1"/>
    <property type="molecule type" value="Genomic_DNA"/>
</dbReference>
<reference evidence="2 3" key="1">
    <citation type="submission" date="2015-09" db="EMBL/GenBank/DDBJ databases">
        <title>Draft Genome Sequence of Bradyrhizobium manausense Strain BR 3351T, a Novel Symbiotic Nitrogen-Fixing Alphaproteobacterium Isolated from Brazilian Amazon Rain Forest.</title>
        <authorList>
            <person name="De Araujo J.L."/>
            <person name="Zilli J.E."/>
        </authorList>
    </citation>
    <scope>NUCLEOTIDE SEQUENCE [LARGE SCALE GENOMIC DNA]</scope>
    <source>
        <strain evidence="2 3">BR3351</strain>
    </source>
</reference>
<dbReference type="Gene3D" id="3.40.630.30">
    <property type="match status" value="1"/>
</dbReference>
<feature type="domain" description="N-acetyltransferase" evidence="1">
    <location>
        <begin position="27"/>
        <end position="171"/>
    </location>
</feature>
<dbReference type="CDD" id="cd04301">
    <property type="entry name" value="NAT_SF"/>
    <property type="match status" value="1"/>
</dbReference>